<dbReference type="AlphaFoldDB" id="A0A377JG36"/>
<sequence length="57" mass="6696">MKAATKEMRENLGDSEIMKRFNREQIKAIQAGDAKIPGYTWHHQDTGRMQLVPEWDH</sequence>
<evidence type="ECO:0000313" key="1">
    <source>
        <dbReference type="EMBL" id="STP03108.1"/>
    </source>
</evidence>
<gene>
    <name evidence="1" type="ORF">NCTC10672_00531</name>
</gene>
<name>A0A377JG36_HAEPA</name>
<accession>A0A377JG36</accession>
<dbReference type="Proteomes" id="UP000254186">
    <property type="component" value="Unassembled WGS sequence"/>
</dbReference>
<dbReference type="InterPro" id="IPR032869">
    <property type="entry name" value="WHH_dom_containing"/>
</dbReference>
<evidence type="ECO:0000313" key="2">
    <source>
        <dbReference type="Proteomes" id="UP000254186"/>
    </source>
</evidence>
<evidence type="ECO:0008006" key="3">
    <source>
        <dbReference type="Google" id="ProtNLM"/>
    </source>
</evidence>
<dbReference type="EMBL" id="UGHY01000002">
    <property type="protein sequence ID" value="STP03108.1"/>
    <property type="molecule type" value="Genomic_DNA"/>
</dbReference>
<reference evidence="1 2" key="1">
    <citation type="submission" date="2018-06" db="EMBL/GenBank/DDBJ databases">
        <authorList>
            <consortium name="Pathogen Informatics"/>
            <person name="Doyle S."/>
        </authorList>
    </citation>
    <scope>NUCLEOTIDE SEQUENCE [LARGE SCALE GENOMIC DNA]</scope>
    <source>
        <strain evidence="1 2">NCTC10672</strain>
    </source>
</reference>
<organism evidence="1 2">
    <name type="scientific">Haemophilus parainfluenzae</name>
    <dbReference type="NCBI Taxonomy" id="729"/>
    <lineage>
        <taxon>Bacteria</taxon>
        <taxon>Pseudomonadati</taxon>
        <taxon>Pseudomonadota</taxon>
        <taxon>Gammaproteobacteria</taxon>
        <taxon>Pasteurellales</taxon>
        <taxon>Pasteurellaceae</taxon>
        <taxon>Haemophilus</taxon>
    </lineage>
</organism>
<dbReference type="RefSeq" id="WP_115179717.1">
    <property type="nucleotide sequence ID" value="NZ_UGHY01000002.1"/>
</dbReference>
<proteinExistence type="predicted"/>
<dbReference type="Pfam" id="PF14414">
    <property type="entry name" value="WHH"/>
    <property type="match status" value="1"/>
</dbReference>
<protein>
    <recommendedName>
        <fullName evidence="3">HNH endonuclease</fullName>
    </recommendedName>
</protein>